<dbReference type="InterPro" id="IPR009057">
    <property type="entry name" value="Homeodomain-like_sf"/>
</dbReference>
<comment type="caution">
    <text evidence="5">The sequence shown here is derived from an EMBL/GenBank/DDBJ whole genome shotgun (WGS) entry which is preliminary data.</text>
</comment>
<dbReference type="PANTHER" id="PTHR11019">
    <property type="entry name" value="HTH-TYPE TRANSCRIPTIONAL REGULATOR NIMR"/>
    <property type="match status" value="1"/>
</dbReference>
<dbReference type="RefSeq" id="WP_248479090.1">
    <property type="nucleotide sequence ID" value="NZ_JALPRF010000003.1"/>
</dbReference>
<reference evidence="5 6" key="1">
    <citation type="submission" date="2022-04" db="EMBL/GenBank/DDBJ databases">
        <title>Spirosoma sp. strain RP8 genome sequencing and assembly.</title>
        <authorList>
            <person name="Jung Y."/>
        </authorList>
    </citation>
    <scope>NUCLEOTIDE SEQUENCE [LARGE SCALE GENOMIC DNA]</scope>
    <source>
        <strain evidence="5 6">RP8</strain>
    </source>
</reference>
<dbReference type="InterPro" id="IPR011051">
    <property type="entry name" value="RmlC_Cupin_sf"/>
</dbReference>
<dbReference type="InterPro" id="IPR018060">
    <property type="entry name" value="HTH_AraC"/>
</dbReference>
<evidence type="ECO:0000313" key="5">
    <source>
        <dbReference type="EMBL" id="MCK8494581.1"/>
    </source>
</evidence>
<keyword evidence="2" id="KW-0238">DNA-binding</keyword>
<dbReference type="Pfam" id="PF02311">
    <property type="entry name" value="AraC_binding"/>
    <property type="match status" value="1"/>
</dbReference>
<feature type="domain" description="HTH araC/xylS-type" evidence="4">
    <location>
        <begin position="164"/>
        <end position="262"/>
    </location>
</feature>
<dbReference type="InterPro" id="IPR003313">
    <property type="entry name" value="AraC-bd"/>
</dbReference>
<organism evidence="5 6">
    <name type="scientific">Spirosoma liriopis</name>
    <dbReference type="NCBI Taxonomy" id="2937440"/>
    <lineage>
        <taxon>Bacteria</taxon>
        <taxon>Pseudomonadati</taxon>
        <taxon>Bacteroidota</taxon>
        <taxon>Cytophagia</taxon>
        <taxon>Cytophagales</taxon>
        <taxon>Cytophagaceae</taxon>
        <taxon>Spirosoma</taxon>
    </lineage>
</organism>
<evidence type="ECO:0000256" key="2">
    <source>
        <dbReference type="ARBA" id="ARBA00023125"/>
    </source>
</evidence>
<gene>
    <name evidence="5" type="ORF">M0L20_22120</name>
</gene>
<evidence type="ECO:0000256" key="3">
    <source>
        <dbReference type="ARBA" id="ARBA00023163"/>
    </source>
</evidence>
<keyword evidence="3" id="KW-0804">Transcription</keyword>
<keyword evidence="6" id="KW-1185">Reference proteome</keyword>
<sequence>MTRQQISCASLIDSTRTSFVIFHQQLGCFQSDWHGHAWGQLVYAEQGCIHLNGQGKQILIPSGYGVWIPVDTHHEIWSDSPQLHMRSLCFPVARNKEPLTDLISVFPITVLLREMIRHTEKWSQEQQDDSQVTTFLRAIQDLLPAEIEKAVPVYLPSTTHARLESVLKYVQEHLSEQINFGELAREFGFSVRTLSRLFTQQLGISFSSYCKIARVIRALELIEMGSENVSQLAMDVGYESLATFSTNFLEICGQRPFQFIRGKRR</sequence>
<protein>
    <submittedName>
        <fullName evidence="5">AraC family transcriptional regulator</fullName>
    </submittedName>
</protein>
<dbReference type="SUPFAM" id="SSF51182">
    <property type="entry name" value="RmlC-like cupins"/>
    <property type="match status" value="1"/>
</dbReference>
<accession>A0ABT0HQX3</accession>
<proteinExistence type="predicted"/>
<dbReference type="SMART" id="SM00342">
    <property type="entry name" value="HTH_ARAC"/>
    <property type="match status" value="1"/>
</dbReference>
<dbReference type="PANTHER" id="PTHR11019:SF190">
    <property type="entry name" value="ARAC-FAMILY REGULATORY PROTEIN"/>
    <property type="match status" value="1"/>
</dbReference>
<evidence type="ECO:0000259" key="4">
    <source>
        <dbReference type="PROSITE" id="PS01124"/>
    </source>
</evidence>
<evidence type="ECO:0000313" key="6">
    <source>
        <dbReference type="Proteomes" id="UP001202180"/>
    </source>
</evidence>
<dbReference type="SUPFAM" id="SSF46689">
    <property type="entry name" value="Homeodomain-like"/>
    <property type="match status" value="2"/>
</dbReference>
<dbReference type="EMBL" id="JALPRF010000003">
    <property type="protein sequence ID" value="MCK8494581.1"/>
    <property type="molecule type" value="Genomic_DNA"/>
</dbReference>
<dbReference type="Proteomes" id="UP001202180">
    <property type="component" value="Unassembled WGS sequence"/>
</dbReference>
<name>A0ABT0HQX3_9BACT</name>
<dbReference type="Gene3D" id="1.10.10.60">
    <property type="entry name" value="Homeodomain-like"/>
    <property type="match status" value="1"/>
</dbReference>
<dbReference type="PROSITE" id="PS01124">
    <property type="entry name" value="HTH_ARAC_FAMILY_2"/>
    <property type="match status" value="1"/>
</dbReference>
<keyword evidence="1" id="KW-0805">Transcription regulation</keyword>
<evidence type="ECO:0000256" key="1">
    <source>
        <dbReference type="ARBA" id="ARBA00023015"/>
    </source>
</evidence>
<dbReference type="Pfam" id="PF12833">
    <property type="entry name" value="HTH_18"/>
    <property type="match status" value="1"/>
</dbReference>